<keyword evidence="4 10" id="KW-1133">Transmembrane helix</keyword>
<name>A0A9X6NE90_HYPEX</name>
<evidence type="ECO:0000256" key="1">
    <source>
        <dbReference type="ARBA" id="ARBA00004141"/>
    </source>
</evidence>
<comment type="caution">
    <text evidence="12">The sequence shown here is derived from an EMBL/GenBank/DDBJ whole genome shotgun (WGS) entry which is preliminary data.</text>
</comment>
<feature type="transmembrane region" description="Helical" evidence="10">
    <location>
        <begin position="351"/>
        <end position="373"/>
    </location>
</feature>
<dbReference type="PROSITE" id="PS50262">
    <property type="entry name" value="G_PROTEIN_RECEP_F1_2"/>
    <property type="match status" value="1"/>
</dbReference>
<feature type="transmembrane region" description="Helical" evidence="10">
    <location>
        <begin position="197"/>
        <end position="217"/>
    </location>
</feature>
<evidence type="ECO:0000256" key="10">
    <source>
        <dbReference type="SAM" id="Phobius"/>
    </source>
</evidence>
<protein>
    <submittedName>
        <fullName evidence="12">Tachykinin-like peptides receptor 99D</fullName>
    </submittedName>
</protein>
<keyword evidence="6 10" id="KW-0472">Membrane</keyword>
<sequence length="491" mass="55978">MSNTFAEIDQFSPQLSTDFLVYLHRQLSVTFNGTSPAANQPDKSSLDDPDNIENWFALLSAVNYSVPHSTAETLGLPADEQLAITILYGSAIAIALLGNLAVILVFLFGKRWDSDLSVYLANLAVSDIILSVFCMPFTMSQVVKHHWPFSEALCPLVMFLQLCSVLSSVYTLVAVGVDRYVFMSKPLEARFRRPRGLRVLSVIWLLAICLSSIQLGVVRCTDFHFNGATYKDCQEEWSDSDYRKTYTIAIALLTYFLPLTILIFTYNRIARILWQQRIPGERVPCVDVGLLPVDGDVETKRIRSKQRVVKMLLLVVVLFGVCWFPLHFLFLLMDFFPEALNNWRTAGDGVLFTYIFLAIHFVAMSSSFVNPLIYSFMSQNFRNDVRQIWRHGSASLQNRLSRLRGVSNKRDVYLDMDYSGHSQRYGAFLHTRRSRDWSLLIQKIFSHPTPSISACRRERQFALSASSREELSKAEMDGATYCSLTFERQDC</sequence>
<dbReference type="Proteomes" id="UP000192578">
    <property type="component" value="Unassembled WGS sequence"/>
</dbReference>
<dbReference type="PANTHER" id="PTHR45695:SF9">
    <property type="entry name" value="LEUCOKININ RECEPTOR"/>
    <property type="match status" value="1"/>
</dbReference>
<dbReference type="OrthoDB" id="5981855at2759"/>
<evidence type="ECO:0000313" key="12">
    <source>
        <dbReference type="EMBL" id="OWA52255.1"/>
    </source>
</evidence>
<dbReference type="Pfam" id="PF00001">
    <property type="entry name" value="7tm_1"/>
    <property type="match status" value="1"/>
</dbReference>
<gene>
    <name evidence="12" type="ORF">BV898_16713</name>
</gene>
<comment type="subcellular location">
    <subcellularLocation>
        <location evidence="1">Membrane</location>
        <topology evidence="1">Multi-pass membrane protein</topology>
    </subcellularLocation>
</comment>
<dbReference type="AlphaFoldDB" id="A0A9X6NE90"/>
<dbReference type="InterPro" id="IPR000611">
    <property type="entry name" value="NPY_rcpt"/>
</dbReference>
<evidence type="ECO:0000256" key="2">
    <source>
        <dbReference type="ARBA" id="ARBA00010663"/>
    </source>
</evidence>
<comment type="similarity">
    <text evidence="2 9">Belongs to the G-protein coupled receptor 1 family.</text>
</comment>
<dbReference type="PANTHER" id="PTHR45695">
    <property type="entry name" value="LEUCOKININ RECEPTOR-RELATED"/>
    <property type="match status" value="1"/>
</dbReference>
<dbReference type="PRINTS" id="PR00237">
    <property type="entry name" value="GPCRRHODOPSN"/>
</dbReference>
<feature type="transmembrane region" description="Helical" evidence="10">
    <location>
        <begin position="158"/>
        <end position="177"/>
    </location>
</feature>
<accession>A0A9X6NE90</accession>
<evidence type="ECO:0000313" key="13">
    <source>
        <dbReference type="Proteomes" id="UP000192578"/>
    </source>
</evidence>
<feature type="domain" description="G-protein coupled receptors family 1 profile" evidence="11">
    <location>
        <begin position="98"/>
        <end position="374"/>
    </location>
</feature>
<dbReference type="PROSITE" id="PS00237">
    <property type="entry name" value="G_PROTEIN_RECEP_F1_1"/>
    <property type="match status" value="1"/>
</dbReference>
<dbReference type="GO" id="GO:0004983">
    <property type="term" value="F:neuropeptide Y receptor activity"/>
    <property type="evidence" value="ECO:0007669"/>
    <property type="project" value="InterPro"/>
</dbReference>
<evidence type="ECO:0000256" key="5">
    <source>
        <dbReference type="ARBA" id="ARBA00023040"/>
    </source>
</evidence>
<organism evidence="12 13">
    <name type="scientific">Hypsibius exemplaris</name>
    <name type="common">Freshwater tardigrade</name>
    <dbReference type="NCBI Taxonomy" id="2072580"/>
    <lineage>
        <taxon>Eukaryota</taxon>
        <taxon>Metazoa</taxon>
        <taxon>Ecdysozoa</taxon>
        <taxon>Tardigrada</taxon>
        <taxon>Eutardigrada</taxon>
        <taxon>Parachela</taxon>
        <taxon>Hypsibioidea</taxon>
        <taxon>Hypsibiidae</taxon>
        <taxon>Hypsibius</taxon>
    </lineage>
</organism>
<dbReference type="GO" id="GO:0005886">
    <property type="term" value="C:plasma membrane"/>
    <property type="evidence" value="ECO:0007669"/>
    <property type="project" value="TreeGrafter"/>
</dbReference>
<evidence type="ECO:0000256" key="3">
    <source>
        <dbReference type="ARBA" id="ARBA00022692"/>
    </source>
</evidence>
<feature type="transmembrane region" description="Helical" evidence="10">
    <location>
        <begin position="311"/>
        <end position="331"/>
    </location>
</feature>
<feature type="transmembrane region" description="Helical" evidence="10">
    <location>
        <begin position="86"/>
        <end position="109"/>
    </location>
</feature>
<dbReference type="InterPro" id="IPR017452">
    <property type="entry name" value="GPCR_Rhodpsn_7TM"/>
</dbReference>
<keyword evidence="5 9" id="KW-0297">G-protein coupled receptor</keyword>
<dbReference type="Gene3D" id="1.20.1070.10">
    <property type="entry name" value="Rhodopsin 7-helix transmembrane proteins"/>
    <property type="match status" value="1"/>
</dbReference>
<evidence type="ECO:0000256" key="7">
    <source>
        <dbReference type="ARBA" id="ARBA00023170"/>
    </source>
</evidence>
<dbReference type="InterPro" id="IPR000276">
    <property type="entry name" value="GPCR_Rhodpsn"/>
</dbReference>
<keyword evidence="13" id="KW-1185">Reference proteome</keyword>
<evidence type="ECO:0000256" key="6">
    <source>
        <dbReference type="ARBA" id="ARBA00023136"/>
    </source>
</evidence>
<evidence type="ECO:0000256" key="4">
    <source>
        <dbReference type="ARBA" id="ARBA00022989"/>
    </source>
</evidence>
<keyword evidence="8 9" id="KW-0807">Transducer</keyword>
<feature type="transmembrane region" description="Helical" evidence="10">
    <location>
        <begin position="246"/>
        <end position="267"/>
    </location>
</feature>
<evidence type="ECO:0000256" key="8">
    <source>
        <dbReference type="ARBA" id="ARBA00023224"/>
    </source>
</evidence>
<keyword evidence="7 9" id="KW-0675">Receptor</keyword>
<keyword evidence="3 9" id="KW-0812">Transmembrane</keyword>
<reference evidence="13" key="1">
    <citation type="submission" date="2017-01" db="EMBL/GenBank/DDBJ databases">
        <title>Comparative genomics of anhydrobiosis in the tardigrade Hypsibius dujardini.</title>
        <authorList>
            <person name="Yoshida Y."/>
            <person name="Koutsovoulos G."/>
            <person name="Laetsch D."/>
            <person name="Stevens L."/>
            <person name="Kumar S."/>
            <person name="Horikawa D."/>
            <person name="Ishino K."/>
            <person name="Komine S."/>
            <person name="Tomita M."/>
            <person name="Blaxter M."/>
            <person name="Arakawa K."/>
        </authorList>
    </citation>
    <scope>NUCLEOTIDE SEQUENCE [LARGE SCALE GENOMIC DNA]</scope>
    <source>
        <strain evidence="13">Z151</strain>
    </source>
</reference>
<feature type="transmembrane region" description="Helical" evidence="10">
    <location>
        <begin position="116"/>
        <end position="138"/>
    </location>
</feature>
<dbReference type="EMBL" id="MTYJ01000259">
    <property type="protein sequence ID" value="OWA52255.1"/>
    <property type="molecule type" value="Genomic_DNA"/>
</dbReference>
<proteinExistence type="inferred from homology"/>
<evidence type="ECO:0000256" key="9">
    <source>
        <dbReference type="RuleBase" id="RU000688"/>
    </source>
</evidence>
<dbReference type="SUPFAM" id="SSF81321">
    <property type="entry name" value="Family A G protein-coupled receptor-like"/>
    <property type="match status" value="1"/>
</dbReference>
<dbReference type="PRINTS" id="PR01012">
    <property type="entry name" value="NRPEPTIDEYR"/>
</dbReference>
<evidence type="ECO:0000259" key="11">
    <source>
        <dbReference type="PROSITE" id="PS50262"/>
    </source>
</evidence>